<evidence type="ECO:0000313" key="2">
    <source>
        <dbReference type="Proteomes" id="UP000039370"/>
    </source>
</evidence>
<reference evidence="2" key="1">
    <citation type="submission" date="2015-01" db="EMBL/GenBank/DDBJ databases">
        <authorList>
            <person name="MANFREDI Pablo"/>
        </authorList>
    </citation>
    <scope>NUCLEOTIDE SEQUENCE [LARGE SCALE GENOMIC DNA]</scope>
    <source>
        <strain evidence="2">Cc11</strain>
    </source>
</reference>
<gene>
    <name evidence="1" type="ORF">CCAN11_2090017</name>
</gene>
<protein>
    <submittedName>
        <fullName evidence="1">Uncharacterized protein</fullName>
    </submittedName>
</protein>
<organism evidence="1 2">
    <name type="scientific">Capnocytophaga canimorsus</name>
    <dbReference type="NCBI Taxonomy" id="28188"/>
    <lineage>
        <taxon>Bacteria</taxon>
        <taxon>Pseudomonadati</taxon>
        <taxon>Bacteroidota</taxon>
        <taxon>Flavobacteriia</taxon>
        <taxon>Flavobacteriales</taxon>
        <taxon>Flavobacteriaceae</taxon>
        <taxon>Capnocytophaga</taxon>
    </lineage>
</organism>
<dbReference type="AlphaFoldDB" id="A0A0B7IJJ1"/>
<evidence type="ECO:0000313" key="1">
    <source>
        <dbReference type="EMBL" id="CEN50133.1"/>
    </source>
</evidence>
<dbReference type="EMBL" id="CDOK01000123">
    <property type="protein sequence ID" value="CEN50133.1"/>
    <property type="molecule type" value="Genomic_DNA"/>
</dbReference>
<sequence>MPHLGYKQTTSCQRGFISLQGKRAIADNGKILTGDALIENETD</sequence>
<name>A0A0B7IJJ1_9FLAO</name>
<accession>A0A0B7IJJ1</accession>
<proteinExistence type="predicted"/>
<dbReference type="Proteomes" id="UP000039370">
    <property type="component" value="Unassembled WGS sequence"/>
</dbReference>